<gene>
    <name evidence="7" type="ORF">EKH83_03620</name>
</gene>
<dbReference type="Gene3D" id="2.40.100.10">
    <property type="entry name" value="Cyclophilin-like"/>
    <property type="match status" value="1"/>
</dbReference>
<sequence>MYYKRPFAFKPILILFLSFVLGSSFAANRKETGIFDFLKKPGNQYVLIKTDKGECIVRLYNETPKHRDNFIKLVKKGFYNGTLFHRVIKSFMIQGGDPDSKHAKPAQLLGEGDLGYQIPAEFNPGIFHKKGVIAAARDDNAAKSSSASQFYLVQGKVYTDEELNVVEEKRLKGRKIPPAQRQIYKTIGGTPFLDQNYTVYGEIVKGIEMVDSVASVPTDGNDRPLSDISIQMRLLKRKEIKKLEKELAQENFRKKLIM</sequence>
<comment type="caution">
    <text evidence="7">The sequence shown here is derived from an EMBL/GenBank/DDBJ whole genome shotgun (WGS) entry which is preliminary data.</text>
</comment>
<dbReference type="PANTHER" id="PTHR45625">
    <property type="entry name" value="PEPTIDYL-PROLYL CIS-TRANS ISOMERASE-RELATED"/>
    <property type="match status" value="1"/>
</dbReference>
<evidence type="ECO:0000313" key="7">
    <source>
        <dbReference type="EMBL" id="RXF71788.1"/>
    </source>
</evidence>
<dbReference type="EMBL" id="RXOC01000002">
    <property type="protein sequence ID" value="RXF71788.1"/>
    <property type="molecule type" value="Genomic_DNA"/>
</dbReference>
<dbReference type="Proteomes" id="UP000290848">
    <property type="component" value="Unassembled WGS sequence"/>
</dbReference>
<evidence type="ECO:0000313" key="8">
    <source>
        <dbReference type="Proteomes" id="UP000290848"/>
    </source>
</evidence>
<dbReference type="PROSITE" id="PS50072">
    <property type="entry name" value="CSA_PPIASE_2"/>
    <property type="match status" value="1"/>
</dbReference>
<feature type="signal peptide" evidence="5">
    <location>
        <begin position="1"/>
        <end position="26"/>
    </location>
</feature>
<evidence type="ECO:0000256" key="4">
    <source>
        <dbReference type="ARBA" id="ARBA00023235"/>
    </source>
</evidence>
<reference evidence="7 8" key="1">
    <citation type="submission" date="2018-12" db="EMBL/GenBank/DDBJ databases">
        <title>The Draft Genome Sequence of the Soil Bacterium Pedobacter tournemirensis R1.</title>
        <authorList>
            <person name="He J."/>
        </authorList>
    </citation>
    <scope>NUCLEOTIDE SEQUENCE [LARGE SCALE GENOMIC DNA]</scope>
    <source>
        <strain evidence="7 8">R1</strain>
    </source>
</reference>
<feature type="chain" id="PRO_5020212293" description="peptidylprolyl isomerase" evidence="5">
    <location>
        <begin position="27"/>
        <end position="258"/>
    </location>
</feature>
<evidence type="ECO:0000256" key="3">
    <source>
        <dbReference type="ARBA" id="ARBA00023110"/>
    </source>
</evidence>
<evidence type="ECO:0000256" key="1">
    <source>
        <dbReference type="ARBA" id="ARBA00007365"/>
    </source>
</evidence>
<keyword evidence="5" id="KW-0732">Signal</keyword>
<dbReference type="PANTHER" id="PTHR45625:SF4">
    <property type="entry name" value="PEPTIDYLPROLYL ISOMERASE DOMAIN AND WD REPEAT-CONTAINING PROTEIN 1"/>
    <property type="match status" value="1"/>
</dbReference>
<accession>A0A4Q0MED1</accession>
<proteinExistence type="inferred from homology"/>
<dbReference type="AlphaFoldDB" id="A0A4Q0MED1"/>
<evidence type="ECO:0000256" key="5">
    <source>
        <dbReference type="SAM" id="SignalP"/>
    </source>
</evidence>
<evidence type="ECO:0000259" key="6">
    <source>
        <dbReference type="PROSITE" id="PS50072"/>
    </source>
</evidence>
<dbReference type="Pfam" id="PF00160">
    <property type="entry name" value="Pro_isomerase"/>
    <property type="match status" value="1"/>
</dbReference>
<dbReference type="CDD" id="cd00317">
    <property type="entry name" value="cyclophilin"/>
    <property type="match status" value="1"/>
</dbReference>
<dbReference type="PROSITE" id="PS00170">
    <property type="entry name" value="CSA_PPIASE_1"/>
    <property type="match status" value="1"/>
</dbReference>
<dbReference type="InterPro" id="IPR020892">
    <property type="entry name" value="Cyclophilin-type_PPIase_CS"/>
</dbReference>
<dbReference type="GO" id="GO:0006457">
    <property type="term" value="P:protein folding"/>
    <property type="evidence" value="ECO:0007669"/>
    <property type="project" value="InterPro"/>
</dbReference>
<dbReference type="InterPro" id="IPR002130">
    <property type="entry name" value="Cyclophilin-type_PPIase_dom"/>
</dbReference>
<keyword evidence="4 7" id="KW-0413">Isomerase</keyword>
<evidence type="ECO:0000256" key="2">
    <source>
        <dbReference type="ARBA" id="ARBA00013194"/>
    </source>
</evidence>
<dbReference type="InterPro" id="IPR029000">
    <property type="entry name" value="Cyclophilin-like_dom_sf"/>
</dbReference>
<dbReference type="SUPFAM" id="SSF50891">
    <property type="entry name" value="Cyclophilin-like"/>
    <property type="match status" value="1"/>
</dbReference>
<name>A0A4Q0MED1_9SPHI</name>
<dbReference type="EC" id="5.2.1.8" evidence="2"/>
<dbReference type="RefSeq" id="WP_128768036.1">
    <property type="nucleotide sequence ID" value="NZ_RXOC01000002.1"/>
</dbReference>
<dbReference type="GO" id="GO:0003755">
    <property type="term" value="F:peptidyl-prolyl cis-trans isomerase activity"/>
    <property type="evidence" value="ECO:0007669"/>
    <property type="project" value="UniProtKB-KW"/>
</dbReference>
<comment type="similarity">
    <text evidence="1">Belongs to the cyclophilin-type PPIase family.</text>
</comment>
<feature type="domain" description="PPIase cyclophilin-type" evidence="6">
    <location>
        <begin position="53"/>
        <end position="230"/>
    </location>
</feature>
<organism evidence="7 8">
    <name type="scientific">Arcticibacter tournemirensis</name>
    <dbReference type="NCBI Taxonomy" id="699437"/>
    <lineage>
        <taxon>Bacteria</taxon>
        <taxon>Pseudomonadati</taxon>
        <taxon>Bacteroidota</taxon>
        <taxon>Sphingobacteriia</taxon>
        <taxon>Sphingobacteriales</taxon>
        <taxon>Sphingobacteriaceae</taxon>
        <taxon>Arcticibacter</taxon>
    </lineage>
</organism>
<protein>
    <recommendedName>
        <fullName evidence="2">peptidylprolyl isomerase</fullName>
        <ecNumber evidence="2">5.2.1.8</ecNumber>
    </recommendedName>
</protein>
<keyword evidence="3" id="KW-0697">Rotamase</keyword>
<dbReference type="InterPro" id="IPR044666">
    <property type="entry name" value="Cyclophilin_A-like"/>
</dbReference>